<evidence type="ECO:0000313" key="2">
    <source>
        <dbReference type="EMBL" id="MCE0745485.1"/>
    </source>
</evidence>
<keyword evidence="3" id="KW-1185">Reference proteome</keyword>
<dbReference type="EMBL" id="JAJSOJ010000076">
    <property type="protein sequence ID" value="MCE0745430.1"/>
    <property type="molecule type" value="Genomic_DNA"/>
</dbReference>
<proteinExistence type="predicted"/>
<evidence type="ECO:0008006" key="4">
    <source>
        <dbReference type="Google" id="ProtNLM"/>
    </source>
</evidence>
<dbReference type="Proteomes" id="UP001521074">
    <property type="component" value="Unassembled WGS sequence"/>
</dbReference>
<accession>A0ABS8W1C4</accession>
<organism evidence="1 3">
    <name type="scientific">Acetobacter sicerae</name>
    <dbReference type="NCBI Taxonomy" id="85325"/>
    <lineage>
        <taxon>Bacteria</taxon>
        <taxon>Pseudomonadati</taxon>
        <taxon>Pseudomonadota</taxon>
        <taxon>Alphaproteobacteria</taxon>
        <taxon>Acetobacterales</taxon>
        <taxon>Acetobacteraceae</taxon>
        <taxon>Acetobacter</taxon>
    </lineage>
</organism>
<evidence type="ECO:0000313" key="3">
    <source>
        <dbReference type="Proteomes" id="UP001521074"/>
    </source>
</evidence>
<sequence length="89" mass="9796">MSVDERFSQVASVTMESVHRTGMLLMQAQAPMTLSVDSLHDVGRDLVEVARQMRAQAATVRALSDEILEEQALPAPVATVMPFVREVRS</sequence>
<dbReference type="EMBL" id="JAJSOJ010000088">
    <property type="protein sequence ID" value="MCE0745485.1"/>
    <property type="molecule type" value="Genomic_DNA"/>
</dbReference>
<comment type="caution">
    <text evidence="1">The sequence shown here is derived from an EMBL/GenBank/DDBJ whole genome shotgun (WGS) entry which is preliminary data.</text>
</comment>
<name>A0ABS8W1C4_9PROT</name>
<dbReference type="RefSeq" id="WP_232879074.1">
    <property type="nucleotide sequence ID" value="NZ_JAJSOJ010000076.1"/>
</dbReference>
<evidence type="ECO:0000313" key="1">
    <source>
        <dbReference type="EMBL" id="MCE0745430.1"/>
    </source>
</evidence>
<reference evidence="1 3" key="1">
    <citation type="submission" date="2021-12" db="EMBL/GenBank/DDBJ databases">
        <title>Genome sequence of Acetobacter sicerae DmPark20a_162.</title>
        <authorList>
            <person name="Chaston J.M."/>
        </authorList>
    </citation>
    <scope>NUCLEOTIDE SEQUENCE [LARGE SCALE GENOMIC DNA]</scope>
    <source>
        <strain evidence="1 3">DmPark20a_162</strain>
    </source>
</reference>
<gene>
    <name evidence="1" type="ORF">LWC05_16270</name>
    <name evidence="2" type="ORF">LWC05_16560</name>
</gene>
<protein>
    <recommendedName>
        <fullName evidence="4">Methyl-accepting chemotaxis protein</fullName>
    </recommendedName>
</protein>